<dbReference type="AlphaFoldDB" id="A0A382ICI6"/>
<keyword evidence="1" id="KW-1133">Transmembrane helix</keyword>
<proteinExistence type="predicted"/>
<reference evidence="2" key="1">
    <citation type="submission" date="2018-05" db="EMBL/GenBank/DDBJ databases">
        <authorList>
            <person name="Lanie J.A."/>
            <person name="Ng W.-L."/>
            <person name="Kazmierczak K.M."/>
            <person name="Andrzejewski T.M."/>
            <person name="Davidsen T.M."/>
            <person name="Wayne K.J."/>
            <person name="Tettelin H."/>
            <person name="Glass J.I."/>
            <person name="Rusch D."/>
            <person name="Podicherti R."/>
            <person name="Tsui H.-C.T."/>
            <person name="Winkler M.E."/>
        </authorList>
    </citation>
    <scope>NUCLEOTIDE SEQUENCE</scope>
</reference>
<protein>
    <submittedName>
        <fullName evidence="2">Uncharacterized protein</fullName>
    </submittedName>
</protein>
<sequence length="80" mass="9587">MTAFKNPENGNIETITRKDFYWCLLFGFLYFIKKKIWVHAIVSFLLVSVTYGLSLLIYPFFVKSILQKEYLKRGWEIVEK</sequence>
<keyword evidence="1" id="KW-0472">Membrane</keyword>
<evidence type="ECO:0000313" key="2">
    <source>
        <dbReference type="EMBL" id="SVB96967.1"/>
    </source>
</evidence>
<gene>
    <name evidence="2" type="ORF">METZ01_LOCUS249821</name>
</gene>
<feature type="transmembrane region" description="Helical" evidence="1">
    <location>
        <begin position="36"/>
        <end position="62"/>
    </location>
</feature>
<evidence type="ECO:0000256" key="1">
    <source>
        <dbReference type="SAM" id="Phobius"/>
    </source>
</evidence>
<name>A0A382ICI6_9ZZZZ</name>
<organism evidence="2">
    <name type="scientific">marine metagenome</name>
    <dbReference type="NCBI Taxonomy" id="408172"/>
    <lineage>
        <taxon>unclassified sequences</taxon>
        <taxon>metagenomes</taxon>
        <taxon>ecological metagenomes</taxon>
    </lineage>
</organism>
<dbReference type="EMBL" id="UINC01066347">
    <property type="protein sequence ID" value="SVB96967.1"/>
    <property type="molecule type" value="Genomic_DNA"/>
</dbReference>
<keyword evidence="1" id="KW-0812">Transmembrane</keyword>
<accession>A0A382ICI6</accession>